<organism evidence="2 3">
    <name type="scientific">Paenibacillus suaedae</name>
    <dbReference type="NCBI Taxonomy" id="3077233"/>
    <lineage>
        <taxon>Bacteria</taxon>
        <taxon>Bacillati</taxon>
        <taxon>Bacillota</taxon>
        <taxon>Bacilli</taxon>
        <taxon>Bacillales</taxon>
        <taxon>Paenibacillaceae</taxon>
        <taxon>Paenibacillus</taxon>
    </lineage>
</organism>
<keyword evidence="1" id="KW-1133">Transmembrane helix</keyword>
<name>A0AAJ2MZX0_9BACL</name>
<protein>
    <submittedName>
        <fullName evidence="2">Uncharacterized protein</fullName>
    </submittedName>
</protein>
<keyword evidence="3" id="KW-1185">Reference proteome</keyword>
<gene>
    <name evidence="2" type="ORF">RQP50_00110</name>
</gene>
<comment type="caution">
    <text evidence="2">The sequence shown here is derived from an EMBL/GenBank/DDBJ whole genome shotgun (WGS) entry which is preliminary data.</text>
</comment>
<reference evidence="3" key="1">
    <citation type="submission" date="2023-09" db="EMBL/GenBank/DDBJ databases">
        <title>Paenibacillus sp. chi10 Genome sequencing and assembly.</title>
        <authorList>
            <person name="Kim I."/>
        </authorList>
    </citation>
    <scope>NUCLEOTIDE SEQUENCE [LARGE SCALE GENOMIC DNA]</scope>
    <source>
        <strain evidence="3">chi10</strain>
    </source>
</reference>
<keyword evidence="1" id="KW-0812">Transmembrane</keyword>
<evidence type="ECO:0000256" key="1">
    <source>
        <dbReference type="SAM" id="Phobius"/>
    </source>
</evidence>
<dbReference type="AlphaFoldDB" id="A0AAJ2MZX0"/>
<dbReference type="RefSeq" id="WP_315742284.1">
    <property type="nucleotide sequence ID" value="NZ_JAVYAA010000001.1"/>
</dbReference>
<sequence>MSVVLGWPVWITVSIGIAFVFIVYFILVQQYINKMISIASPEFHIGALRAKRPNEYELWKPIINFNTSFSSLYDFINATMNSKDGQAIKEAIDFAKGQTDILQDTKDSQDLSIKYLEEEIEKHEIAISYLVGLIKDTNKSLFRLVNGCMNYHELDFVCSYTIYEIRNGTLVKIVDKGTTGSSPKELEITKDNAEVYSVVDVAMNPREVKYNNPYPGRTVLSTYMKMESGRDWIYNFHFDESNVKALYLALGGDIIEIKEVYRLIHAFCLILQKTSLSGKEGTLNVDAVSDGSQTAEG</sequence>
<evidence type="ECO:0000313" key="3">
    <source>
        <dbReference type="Proteomes" id="UP001250538"/>
    </source>
</evidence>
<keyword evidence="1" id="KW-0472">Membrane</keyword>
<feature type="transmembrane region" description="Helical" evidence="1">
    <location>
        <begin position="6"/>
        <end position="27"/>
    </location>
</feature>
<dbReference type="Proteomes" id="UP001250538">
    <property type="component" value="Unassembled WGS sequence"/>
</dbReference>
<dbReference type="EMBL" id="JAVYAA010000001">
    <property type="protein sequence ID" value="MDT8974638.1"/>
    <property type="molecule type" value="Genomic_DNA"/>
</dbReference>
<evidence type="ECO:0000313" key="2">
    <source>
        <dbReference type="EMBL" id="MDT8974638.1"/>
    </source>
</evidence>
<proteinExistence type="predicted"/>
<accession>A0AAJ2MZX0</accession>